<reference evidence="5 6" key="1">
    <citation type="submission" date="2023-08" db="EMBL/GenBank/DDBJ databases">
        <title>Annotated Genome Sequence of Vanrija albida AlHP1.</title>
        <authorList>
            <person name="Herzog R."/>
        </authorList>
    </citation>
    <scope>NUCLEOTIDE SEQUENCE [LARGE SCALE GENOMIC DNA]</scope>
    <source>
        <strain evidence="5 6">AlHP1</strain>
    </source>
</reference>
<dbReference type="PROSITE" id="PS50048">
    <property type="entry name" value="ZN2_CY6_FUNGAL_2"/>
    <property type="match status" value="1"/>
</dbReference>
<name>A0ABR3QBW3_9TREE</name>
<dbReference type="SMART" id="SM00906">
    <property type="entry name" value="Fungal_trans"/>
    <property type="match status" value="1"/>
</dbReference>
<dbReference type="PANTHER" id="PTHR31644">
    <property type="entry name" value="TRANSCRIPTIONAL ACTIVATOR ARO80-RELATED"/>
    <property type="match status" value="1"/>
</dbReference>
<comment type="caution">
    <text evidence="5">The sequence shown here is derived from an EMBL/GenBank/DDBJ whole genome shotgun (WGS) entry which is preliminary data.</text>
</comment>
<dbReference type="InterPro" id="IPR001138">
    <property type="entry name" value="Zn2Cys6_DnaBD"/>
</dbReference>
<dbReference type="PANTHER" id="PTHR31644:SF2">
    <property type="entry name" value="TRANSCRIPTIONAL ACTIVATOR ARO80-RELATED"/>
    <property type="match status" value="1"/>
</dbReference>
<dbReference type="SMART" id="SM00066">
    <property type="entry name" value="GAL4"/>
    <property type="match status" value="1"/>
</dbReference>
<keyword evidence="1" id="KW-0479">Metal-binding</keyword>
<evidence type="ECO:0000259" key="4">
    <source>
        <dbReference type="PROSITE" id="PS50048"/>
    </source>
</evidence>
<accession>A0ABR3QBW3</accession>
<keyword evidence="6" id="KW-1185">Reference proteome</keyword>
<gene>
    <name evidence="5" type="ORF">Q8F55_003237</name>
</gene>
<dbReference type="SUPFAM" id="SSF57701">
    <property type="entry name" value="Zn2/Cys6 DNA-binding domain"/>
    <property type="match status" value="1"/>
</dbReference>
<sequence>MPPEPKRRRVTQACKACRDSKLRCDLGDSAAPKDPPCERCLRTGRTCDFVGSHLRCKPRKMTRRGSAAGPSIGVAALQDVASAQTSPTAPVPLRVPFAAPQEFLETPADALRILVAAVEEQDQRASSPSPSTPPRRDSPTRVWSRWGPVRDGLLTTDEANVLLAFYNDHLAPVYPVVPLRLFEPEHFPLLLQEPILLAAICLVASRFHDLGPSFDVSEPSRARVVHGKLVAWVITRLGYLTMGDPTFTTIGTVEGLLVLSEWPPRAPVLRDPASTSSSTRSPPSATKQFDDLSWKLTGLAVRIAQELSLHDETTYKDSVPPWAGRRRLDAWLYCLSADRHVSVRLGRVSLIQAKMSTAWWEGVNGLMYPAAPQSTDNVFMTDTSWKETQGISEITHLIGFLQELLYYSPNLTTDLIRTRRFEPILHRLKPELDSLSQLLTGMADYDVLDESQPGMEAEELREIRMRIEVDYVRLYANAIGMRAAHARLSHRFNHPERNPLFATSILRWAEGPFILEAVTAAISLLRCGVALHRRHVLRYCPGRTFLRMMFASVFLMKAMSFGAMLQEVVDVVELQWSLIAAFRSAAVDDDHLVAQLASLLSRLLAQTRPTDRDEGAAAQDDDAPPPLDPLAFLDFDLTTIGGLDMSAAFGDTGSGGGDAFHNIIGCNPNGLVSVIEGVLAGGLFSSGS</sequence>
<feature type="region of interest" description="Disordered" evidence="3">
    <location>
        <begin position="119"/>
        <end position="143"/>
    </location>
</feature>
<dbReference type="InterPro" id="IPR036864">
    <property type="entry name" value="Zn2-C6_fun-type_DNA-bd_sf"/>
</dbReference>
<evidence type="ECO:0000256" key="1">
    <source>
        <dbReference type="ARBA" id="ARBA00022723"/>
    </source>
</evidence>
<dbReference type="GeneID" id="95984280"/>
<organism evidence="5 6">
    <name type="scientific">Vanrija albida</name>
    <dbReference type="NCBI Taxonomy" id="181172"/>
    <lineage>
        <taxon>Eukaryota</taxon>
        <taxon>Fungi</taxon>
        <taxon>Dikarya</taxon>
        <taxon>Basidiomycota</taxon>
        <taxon>Agaricomycotina</taxon>
        <taxon>Tremellomycetes</taxon>
        <taxon>Trichosporonales</taxon>
        <taxon>Trichosporonaceae</taxon>
        <taxon>Vanrija</taxon>
    </lineage>
</organism>
<dbReference type="CDD" id="cd12148">
    <property type="entry name" value="fungal_TF_MHR"/>
    <property type="match status" value="1"/>
</dbReference>
<dbReference type="EMBL" id="JBBXJM010000002">
    <property type="protein sequence ID" value="KAL1412226.1"/>
    <property type="molecule type" value="Genomic_DNA"/>
</dbReference>
<evidence type="ECO:0000313" key="6">
    <source>
        <dbReference type="Proteomes" id="UP001565368"/>
    </source>
</evidence>
<evidence type="ECO:0000313" key="5">
    <source>
        <dbReference type="EMBL" id="KAL1412226.1"/>
    </source>
</evidence>
<dbReference type="PROSITE" id="PS00463">
    <property type="entry name" value="ZN2_CY6_FUNGAL_1"/>
    <property type="match status" value="1"/>
</dbReference>
<proteinExistence type="predicted"/>
<feature type="domain" description="Zn(2)-C6 fungal-type" evidence="4">
    <location>
        <begin position="13"/>
        <end position="49"/>
    </location>
</feature>
<dbReference type="CDD" id="cd00067">
    <property type="entry name" value="GAL4"/>
    <property type="match status" value="1"/>
</dbReference>
<protein>
    <recommendedName>
        <fullName evidence="4">Zn(2)-C6 fungal-type domain-containing protein</fullName>
    </recommendedName>
</protein>
<dbReference type="Proteomes" id="UP001565368">
    <property type="component" value="Unassembled WGS sequence"/>
</dbReference>
<evidence type="ECO:0000256" key="2">
    <source>
        <dbReference type="ARBA" id="ARBA00023242"/>
    </source>
</evidence>
<keyword evidence="2" id="KW-0539">Nucleus</keyword>
<dbReference type="RefSeq" id="XP_069212170.1">
    <property type="nucleotide sequence ID" value="XM_069351784.1"/>
</dbReference>
<dbReference type="InterPro" id="IPR007219">
    <property type="entry name" value="XnlR_reg_dom"/>
</dbReference>
<evidence type="ECO:0000256" key="3">
    <source>
        <dbReference type="SAM" id="MobiDB-lite"/>
    </source>
</evidence>
<dbReference type="InterPro" id="IPR052780">
    <property type="entry name" value="AAA_Catabolism_Regulators"/>
</dbReference>
<dbReference type="Gene3D" id="4.10.240.10">
    <property type="entry name" value="Zn(2)-C6 fungal-type DNA-binding domain"/>
    <property type="match status" value="1"/>
</dbReference>